<comment type="caution">
    <text evidence="2">The sequence shown here is derived from an EMBL/GenBank/DDBJ whole genome shotgun (WGS) entry which is preliminary data.</text>
</comment>
<dbReference type="SUPFAM" id="SSF51197">
    <property type="entry name" value="Clavaminate synthase-like"/>
    <property type="match status" value="1"/>
</dbReference>
<gene>
    <name evidence="2" type="ORF">BS47DRAFT_1314108</name>
</gene>
<dbReference type="GO" id="GO:0016706">
    <property type="term" value="F:2-oxoglutarate-dependent dioxygenase activity"/>
    <property type="evidence" value="ECO:0007669"/>
    <property type="project" value="TreeGrafter"/>
</dbReference>
<dbReference type="SMART" id="SM00558">
    <property type="entry name" value="JmjC"/>
    <property type="match status" value="1"/>
</dbReference>
<evidence type="ECO:0000259" key="1">
    <source>
        <dbReference type="PROSITE" id="PS51184"/>
    </source>
</evidence>
<feature type="domain" description="JmjC" evidence="1">
    <location>
        <begin position="146"/>
        <end position="309"/>
    </location>
</feature>
<dbReference type="AlphaFoldDB" id="A0A9P6B4E3"/>
<dbReference type="InterPro" id="IPR050910">
    <property type="entry name" value="JMJD6_ArgDemeth/LysHydrox"/>
</dbReference>
<dbReference type="InterPro" id="IPR041667">
    <property type="entry name" value="Cupin_8"/>
</dbReference>
<evidence type="ECO:0000313" key="2">
    <source>
        <dbReference type="EMBL" id="KAF9517466.1"/>
    </source>
</evidence>
<dbReference type="OrthoDB" id="424465at2759"/>
<evidence type="ECO:0000313" key="3">
    <source>
        <dbReference type="Proteomes" id="UP000886523"/>
    </source>
</evidence>
<dbReference type="GO" id="GO:0005737">
    <property type="term" value="C:cytoplasm"/>
    <property type="evidence" value="ECO:0007669"/>
    <property type="project" value="TreeGrafter"/>
</dbReference>
<dbReference type="Proteomes" id="UP000886523">
    <property type="component" value="Unassembled WGS sequence"/>
</dbReference>
<dbReference type="InterPro" id="IPR003347">
    <property type="entry name" value="JmjC_dom"/>
</dbReference>
<dbReference type="EMBL" id="MU128931">
    <property type="protein sequence ID" value="KAF9517466.1"/>
    <property type="molecule type" value="Genomic_DNA"/>
</dbReference>
<name>A0A9P6B4E3_9AGAM</name>
<dbReference type="PROSITE" id="PS51184">
    <property type="entry name" value="JMJC"/>
    <property type="match status" value="1"/>
</dbReference>
<dbReference type="Gene3D" id="2.60.120.650">
    <property type="entry name" value="Cupin"/>
    <property type="match status" value="1"/>
</dbReference>
<dbReference type="Pfam" id="PF13621">
    <property type="entry name" value="Cupin_8"/>
    <property type="match status" value="1"/>
</dbReference>
<dbReference type="GO" id="GO:0045905">
    <property type="term" value="P:positive regulation of translational termination"/>
    <property type="evidence" value="ECO:0007669"/>
    <property type="project" value="TreeGrafter"/>
</dbReference>
<accession>A0A9P6B4E3</accession>
<dbReference type="PANTHER" id="PTHR12480">
    <property type="entry name" value="ARGININE DEMETHYLASE AND LYSYL-HYDROXYLASE JMJD"/>
    <property type="match status" value="1"/>
</dbReference>
<dbReference type="PANTHER" id="PTHR12480:SF6">
    <property type="entry name" value="2-OXOGLUTARATE AND IRON-DEPENDENT OXYGENASE JMJD4"/>
    <property type="match status" value="1"/>
</dbReference>
<dbReference type="GO" id="GO:0043565">
    <property type="term" value="F:sequence-specific DNA binding"/>
    <property type="evidence" value="ECO:0007669"/>
    <property type="project" value="TreeGrafter"/>
</dbReference>
<proteinExistence type="predicted"/>
<sequence>MPNTPLDIDRINGDITYQEFLVGFYFPRMQFHLTVDDNGIVNCLNKDSYLLPNRPCLISPSLTSSWPCFRHWTVQSPSGSDPLPNWQYLSETYGAQEVSVADCNTRDFSDQKRTSMSVAQGIETVVDAKSSQNLPYIKDWHLVLQSRTGLSNEHDKIPYETPKIFRDDWLNNSCSQADDFRFCYVGVSGSFTPLHRDVYASYSWSTNVVGVKIWRLFPPETAPLLRKFPSNRRSEGIYDVRTVDPSIFTGWEEAQRTMVVIRQNPGETIFIPSNWYHQVENITDCISLNHNWCNSVNLPCLYAAMKDEVEEVSAAISDVKDMMMRHASGGGGGGDDDKGWQVDWLREVDKLVKIDAGWGWEHFFQMIEFNITAKTVVAPGYLRPADRFVRERVCGVVEDFVTRDEYALLPEVKLVVDRILTALFAI</sequence>
<protein>
    <recommendedName>
        <fullName evidence="1">JmjC domain-containing protein</fullName>
    </recommendedName>
</protein>
<organism evidence="2 3">
    <name type="scientific">Hydnum rufescens UP504</name>
    <dbReference type="NCBI Taxonomy" id="1448309"/>
    <lineage>
        <taxon>Eukaryota</taxon>
        <taxon>Fungi</taxon>
        <taxon>Dikarya</taxon>
        <taxon>Basidiomycota</taxon>
        <taxon>Agaricomycotina</taxon>
        <taxon>Agaricomycetes</taxon>
        <taxon>Cantharellales</taxon>
        <taxon>Hydnaceae</taxon>
        <taxon>Hydnum</taxon>
    </lineage>
</organism>
<keyword evidence="3" id="KW-1185">Reference proteome</keyword>
<reference evidence="2" key="1">
    <citation type="journal article" date="2020" name="Nat. Commun.">
        <title>Large-scale genome sequencing of mycorrhizal fungi provides insights into the early evolution of symbiotic traits.</title>
        <authorList>
            <person name="Miyauchi S."/>
            <person name="Kiss E."/>
            <person name="Kuo A."/>
            <person name="Drula E."/>
            <person name="Kohler A."/>
            <person name="Sanchez-Garcia M."/>
            <person name="Morin E."/>
            <person name="Andreopoulos B."/>
            <person name="Barry K.W."/>
            <person name="Bonito G."/>
            <person name="Buee M."/>
            <person name="Carver A."/>
            <person name="Chen C."/>
            <person name="Cichocki N."/>
            <person name="Clum A."/>
            <person name="Culley D."/>
            <person name="Crous P.W."/>
            <person name="Fauchery L."/>
            <person name="Girlanda M."/>
            <person name="Hayes R.D."/>
            <person name="Keri Z."/>
            <person name="LaButti K."/>
            <person name="Lipzen A."/>
            <person name="Lombard V."/>
            <person name="Magnuson J."/>
            <person name="Maillard F."/>
            <person name="Murat C."/>
            <person name="Nolan M."/>
            <person name="Ohm R.A."/>
            <person name="Pangilinan J."/>
            <person name="Pereira M.F."/>
            <person name="Perotto S."/>
            <person name="Peter M."/>
            <person name="Pfister S."/>
            <person name="Riley R."/>
            <person name="Sitrit Y."/>
            <person name="Stielow J.B."/>
            <person name="Szollosi G."/>
            <person name="Zifcakova L."/>
            <person name="Stursova M."/>
            <person name="Spatafora J.W."/>
            <person name="Tedersoo L."/>
            <person name="Vaario L.M."/>
            <person name="Yamada A."/>
            <person name="Yan M."/>
            <person name="Wang P."/>
            <person name="Xu J."/>
            <person name="Bruns T."/>
            <person name="Baldrian P."/>
            <person name="Vilgalys R."/>
            <person name="Dunand C."/>
            <person name="Henrissat B."/>
            <person name="Grigoriev I.V."/>
            <person name="Hibbett D."/>
            <person name="Nagy L.G."/>
            <person name="Martin F.M."/>
        </authorList>
    </citation>
    <scope>NUCLEOTIDE SEQUENCE</scope>
    <source>
        <strain evidence="2">UP504</strain>
    </source>
</reference>
<dbReference type="GO" id="GO:0005634">
    <property type="term" value="C:nucleus"/>
    <property type="evidence" value="ECO:0007669"/>
    <property type="project" value="TreeGrafter"/>
</dbReference>